<dbReference type="Gene3D" id="3.40.50.2000">
    <property type="entry name" value="Glycogen Phosphorylase B"/>
    <property type="match status" value="1"/>
</dbReference>
<keyword evidence="5" id="KW-0472">Membrane</keyword>
<dbReference type="FunFam" id="3.40.50.2000:FF:000021">
    <property type="entry name" value="UDP-glucuronosyltransferase"/>
    <property type="match status" value="1"/>
</dbReference>
<reference evidence="6" key="2">
    <citation type="journal article" date="2020" name="BMC">
        <title>Leishmania infection induces a limited differential gene expression in the sand fly midgut.</title>
        <authorList>
            <person name="Coutinho-Abreu I.V."/>
            <person name="Serafim T.D."/>
            <person name="Meneses C."/>
            <person name="Kamhawi S."/>
            <person name="Oliveira F."/>
            <person name="Valenzuela J.G."/>
        </authorList>
    </citation>
    <scope>NUCLEOTIDE SEQUENCE</scope>
    <source>
        <strain evidence="6">Jacobina</strain>
        <tissue evidence="6">Midgut</tissue>
    </source>
</reference>
<comment type="similarity">
    <text evidence="1 4">Belongs to the UDP-glycosyltransferase family.</text>
</comment>
<evidence type="ECO:0000313" key="6">
    <source>
        <dbReference type="EMBL" id="MBC1178585.1"/>
    </source>
</evidence>
<dbReference type="EnsemblMetazoa" id="LLOJ009135-RA">
    <property type="protein sequence ID" value="LLOJ009135-PA"/>
    <property type="gene ID" value="LLOJ009135"/>
</dbReference>
<dbReference type="Proteomes" id="UP000092461">
    <property type="component" value="Unassembled WGS sequence"/>
</dbReference>
<proteinExistence type="inferred from homology"/>
<evidence type="ECO:0000313" key="7">
    <source>
        <dbReference type="EnsemblMetazoa" id="LLOJ009135-PA"/>
    </source>
</evidence>
<name>A0A1B0CVV0_LUTLO</name>
<feature type="signal peptide" evidence="5">
    <location>
        <begin position="1"/>
        <end position="17"/>
    </location>
</feature>
<dbReference type="AlphaFoldDB" id="A0A1B0CVV0"/>
<dbReference type="GO" id="GO:0016020">
    <property type="term" value="C:membrane"/>
    <property type="evidence" value="ECO:0007669"/>
    <property type="project" value="UniProtKB-SubCell"/>
</dbReference>
<dbReference type="PROSITE" id="PS00375">
    <property type="entry name" value="UDPGT"/>
    <property type="match status" value="1"/>
</dbReference>
<dbReference type="InterPro" id="IPR050271">
    <property type="entry name" value="UDP-glycosyltransferase"/>
</dbReference>
<dbReference type="VEuPathDB" id="VectorBase:LLONM1_009004"/>
<dbReference type="PANTHER" id="PTHR48043">
    <property type="entry name" value="EG:EG0003.4 PROTEIN-RELATED"/>
    <property type="match status" value="1"/>
</dbReference>
<evidence type="ECO:0000256" key="4">
    <source>
        <dbReference type="RuleBase" id="RU003718"/>
    </source>
</evidence>
<comment type="subcellular location">
    <subcellularLocation>
        <location evidence="5">Membrane</location>
        <topology evidence="5">Single-pass membrane protein</topology>
    </subcellularLocation>
</comment>
<keyword evidence="5" id="KW-1133">Transmembrane helix</keyword>
<keyword evidence="8" id="KW-1185">Reference proteome</keyword>
<dbReference type="VEuPathDB" id="VectorBase:LLOJ009135"/>
<feature type="chain" id="PRO_5044514130" description="UDP-glucuronosyltransferase" evidence="5">
    <location>
        <begin position="18"/>
        <end position="521"/>
    </location>
</feature>
<evidence type="ECO:0000256" key="1">
    <source>
        <dbReference type="ARBA" id="ARBA00009995"/>
    </source>
</evidence>
<keyword evidence="2 4" id="KW-0328">Glycosyltransferase</keyword>
<keyword evidence="3 4" id="KW-0808">Transferase</keyword>
<reference evidence="8" key="1">
    <citation type="submission" date="2012-05" db="EMBL/GenBank/DDBJ databases">
        <title>Whole Genome Assembly of Lutzomyia longipalpis.</title>
        <authorList>
            <person name="Richards S."/>
            <person name="Qu C."/>
            <person name="Dillon R."/>
            <person name="Worley K."/>
            <person name="Scherer S."/>
            <person name="Batterton M."/>
            <person name="Taylor A."/>
            <person name="Hawes A."/>
            <person name="Hernandez B."/>
            <person name="Kovar C."/>
            <person name="Mandapat C."/>
            <person name="Pham C."/>
            <person name="Qu C."/>
            <person name="Jing C."/>
            <person name="Bess C."/>
            <person name="Bandaranaike D."/>
            <person name="Ngo D."/>
            <person name="Ongeri F."/>
            <person name="Arias F."/>
            <person name="Lara F."/>
            <person name="Weissenberger G."/>
            <person name="Kamau G."/>
            <person name="Han H."/>
            <person name="Shen H."/>
            <person name="Dinh H."/>
            <person name="Khalil I."/>
            <person name="Jones J."/>
            <person name="Shafer J."/>
            <person name="Jayaseelan J."/>
            <person name="Quiroz J."/>
            <person name="Blankenburg K."/>
            <person name="Nguyen L."/>
            <person name="Jackson L."/>
            <person name="Francisco L."/>
            <person name="Tang L.-Y."/>
            <person name="Pu L.-L."/>
            <person name="Perales L."/>
            <person name="Lorensuhewa L."/>
            <person name="Munidasa M."/>
            <person name="Coyle M."/>
            <person name="Taylor M."/>
            <person name="Puazo M."/>
            <person name="Firestine M."/>
            <person name="Scheel M."/>
            <person name="Javaid M."/>
            <person name="Wang M."/>
            <person name="Li M."/>
            <person name="Tabassum N."/>
            <person name="Saada N."/>
            <person name="Osuji N."/>
            <person name="Aqrawi P."/>
            <person name="Fu Q."/>
            <person name="Thornton R."/>
            <person name="Raj R."/>
            <person name="Goodspeed R."/>
            <person name="Mata R."/>
            <person name="Najjar R."/>
            <person name="Gubbala S."/>
            <person name="Lee S."/>
            <person name="Denson S."/>
            <person name="Patil S."/>
            <person name="Macmil S."/>
            <person name="Qi S."/>
            <person name="Matskevitch T."/>
            <person name="Palculict T."/>
            <person name="Mathew T."/>
            <person name="Vee V."/>
            <person name="Velamala V."/>
            <person name="Korchina V."/>
            <person name="Cai W."/>
            <person name="Liu W."/>
            <person name="Dai W."/>
            <person name="Zou X."/>
            <person name="Zhu Y."/>
            <person name="Zhang Y."/>
            <person name="Wu Y.-Q."/>
            <person name="Xin Y."/>
            <person name="Nazarath L."/>
            <person name="Kovar C."/>
            <person name="Han Y."/>
            <person name="Muzny D."/>
            <person name="Gibbs R."/>
        </authorList>
    </citation>
    <scope>NUCLEOTIDE SEQUENCE [LARGE SCALE GENOMIC DNA]</scope>
    <source>
        <strain evidence="8">Jacobina</strain>
    </source>
</reference>
<feature type="transmembrane region" description="Helical" evidence="5">
    <location>
        <begin position="485"/>
        <end position="511"/>
    </location>
</feature>
<evidence type="ECO:0000256" key="5">
    <source>
        <dbReference type="RuleBase" id="RU362059"/>
    </source>
</evidence>
<sequence>MRLLGIFLLFLPCVVNSANILVLETIASPSHHIWIRTLSTALAERGHNVTSLSADIEKETPENLLYLHLDKLYEVFYNTQDEDFVKEWDFLGMGKLNPYLQMIIFLDFPVLTAKGCLKSTGFQQLLNYPDDFKFDLIIYDFLADAVLLPFAQKFNNPPVIALTAFYAVEYTVPVVGGTFSPSFVPYIFGAADLDTFCSRLNNFIISHLDYFLRKHYVMPKVNKLIRKELPWAKDVRELNQMAKIVLLNKHPALDLIEPTLPNVISVGGLQIKRNKGLPKDLQEILDSAKDGVILFSLGTNVKSAMLGDARQTEILEAFRSLPQYIFIWKFEVESLPVELPKNVHIRKWVPQSDLLAHPNLKLFISHCGLLSTQEAAWYGVPILGLPVFADQHQNMKLSLKTGMALEGDIGKIERNSFRKLIEEMLQNPKYRENARMRSEIFRDQKETPLERAVWWTEFVLRHPNMTFMKSPSLQLGLAARQSWDVLAFLFIVISIGAFISMKIICCCYRICRKKSRKAKKD</sequence>
<reference evidence="7" key="3">
    <citation type="submission" date="2020-05" db="UniProtKB">
        <authorList>
            <consortium name="EnsemblMetazoa"/>
        </authorList>
    </citation>
    <scope>IDENTIFICATION</scope>
    <source>
        <strain evidence="7">Jacobina</strain>
    </source>
</reference>
<protein>
    <recommendedName>
        <fullName evidence="5">UDP-glucuronosyltransferase</fullName>
        <ecNumber evidence="5">2.4.1.17</ecNumber>
    </recommendedName>
</protein>
<dbReference type="Pfam" id="PF00201">
    <property type="entry name" value="UDPGT"/>
    <property type="match status" value="1"/>
</dbReference>
<keyword evidence="5" id="KW-0812">Transmembrane</keyword>
<dbReference type="SUPFAM" id="SSF53756">
    <property type="entry name" value="UDP-Glycosyltransferase/glycogen phosphorylase"/>
    <property type="match status" value="1"/>
</dbReference>
<organism evidence="7 8">
    <name type="scientific">Lutzomyia longipalpis</name>
    <name type="common">Sand fly</name>
    <dbReference type="NCBI Taxonomy" id="7200"/>
    <lineage>
        <taxon>Eukaryota</taxon>
        <taxon>Metazoa</taxon>
        <taxon>Ecdysozoa</taxon>
        <taxon>Arthropoda</taxon>
        <taxon>Hexapoda</taxon>
        <taxon>Insecta</taxon>
        <taxon>Pterygota</taxon>
        <taxon>Neoptera</taxon>
        <taxon>Endopterygota</taxon>
        <taxon>Diptera</taxon>
        <taxon>Nematocera</taxon>
        <taxon>Psychodoidea</taxon>
        <taxon>Psychodidae</taxon>
        <taxon>Lutzomyia</taxon>
        <taxon>Lutzomyia</taxon>
    </lineage>
</organism>
<evidence type="ECO:0000256" key="2">
    <source>
        <dbReference type="ARBA" id="ARBA00022676"/>
    </source>
</evidence>
<evidence type="ECO:0000256" key="3">
    <source>
        <dbReference type="ARBA" id="ARBA00022679"/>
    </source>
</evidence>
<comment type="catalytic activity">
    <reaction evidence="5">
        <text>glucuronate acceptor + UDP-alpha-D-glucuronate = acceptor beta-D-glucuronoside + UDP + H(+)</text>
        <dbReference type="Rhea" id="RHEA:21032"/>
        <dbReference type="ChEBI" id="CHEBI:15378"/>
        <dbReference type="ChEBI" id="CHEBI:58052"/>
        <dbReference type="ChEBI" id="CHEBI:58223"/>
        <dbReference type="ChEBI" id="CHEBI:132367"/>
        <dbReference type="ChEBI" id="CHEBI:132368"/>
        <dbReference type="EC" id="2.4.1.17"/>
    </reaction>
</comment>
<dbReference type="InterPro" id="IPR035595">
    <property type="entry name" value="UDP_glycos_trans_CS"/>
</dbReference>
<dbReference type="EMBL" id="GITU01009882">
    <property type="protein sequence ID" value="MBC1178585.1"/>
    <property type="molecule type" value="Transcribed_RNA"/>
</dbReference>
<dbReference type="CDD" id="cd03784">
    <property type="entry name" value="GT1_Gtf-like"/>
    <property type="match status" value="1"/>
</dbReference>
<dbReference type="GO" id="GO:0015020">
    <property type="term" value="F:glucuronosyltransferase activity"/>
    <property type="evidence" value="ECO:0007669"/>
    <property type="project" value="UniProtKB-EC"/>
</dbReference>
<dbReference type="PANTHER" id="PTHR48043:SF159">
    <property type="entry name" value="EG:EG0003.4 PROTEIN-RELATED"/>
    <property type="match status" value="1"/>
</dbReference>
<dbReference type="EC" id="2.4.1.17" evidence="5"/>
<dbReference type="InterPro" id="IPR002213">
    <property type="entry name" value="UDP_glucos_trans"/>
</dbReference>
<dbReference type="EMBL" id="AJWK01031290">
    <property type="status" value="NOT_ANNOTATED_CDS"/>
    <property type="molecule type" value="Genomic_DNA"/>
</dbReference>
<accession>A0A1B0CVV0</accession>
<evidence type="ECO:0000313" key="8">
    <source>
        <dbReference type="Proteomes" id="UP000092461"/>
    </source>
</evidence>
<keyword evidence="5" id="KW-0732">Signal</keyword>